<reference evidence="1 2" key="1">
    <citation type="submission" date="2021-06" db="EMBL/GenBank/DDBJ databases">
        <title>Caerostris extrusa draft genome.</title>
        <authorList>
            <person name="Kono N."/>
            <person name="Arakawa K."/>
        </authorList>
    </citation>
    <scope>NUCLEOTIDE SEQUENCE [LARGE SCALE GENOMIC DNA]</scope>
</reference>
<protein>
    <submittedName>
        <fullName evidence="1">Uncharacterized protein</fullName>
    </submittedName>
</protein>
<dbReference type="Proteomes" id="UP001054945">
    <property type="component" value="Unassembled WGS sequence"/>
</dbReference>
<evidence type="ECO:0000313" key="2">
    <source>
        <dbReference type="Proteomes" id="UP001054945"/>
    </source>
</evidence>
<keyword evidence="2" id="KW-1185">Reference proteome</keyword>
<evidence type="ECO:0000313" key="1">
    <source>
        <dbReference type="EMBL" id="GIY18150.1"/>
    </source>
</evidence>
<gene>
    <name evidence="1" type="ORF">CEXT_716301</name>
</gene>
<dbReference type="EMBL" id="BPLR01007581">
    <property type="protein sequence ID" value="GIY18150.1"/>
    <property type="molecule type" value="Genomic_DNA"/>
</dbReference>
<comment type="caution">
    <text evidence="1">The sequence shown here is derived from an EMBL/GenBank/DDBJ whole genome shotgun (WGS) entry which is preliminary data.</text>
</comment>
<organism evidence="1 2">
    <name type="scientific">Caerostris extrusa</name>
    <name type="common">Bark spider</name>
    <name type="synonym">Caerostris bankana</name>
    <dbReference type="NCBI Taxonomy" id="172846"/>
    <lineage>
        <taxon>Eukaryota</taxon>
        <taxon>Metazoa</taxon>
        <taxon>Ecdysozoa</taxon>
        <taxon>Arthropoda</taxon>
        <taxon>Chelicerata</taxon>
        <taxon>Arachnida</taxon>
        <taxon>Araneae</taxon>
        <taxon>Araneomorphae</taxon>
        <taxon>Entelegynae</taxon>
        <taxon>Araneoidea</taxon>
        <taxon>Araneidae</taxon>
        <taxon>Caerostris</taxon>
    </lineage>
</organism>
<accession>A0AAV4R8W2</accession>
<name>A0AAV4R8W2_CAEEX</name>
<proteinExistence type="predicted"/>
<sequence>MKGDRREVGSDARFPPADYFDLGKKAKTRTSVLPLLWGLFGKSPISWWGGGWKRNKIDPYRQDVRADILQSGEK</sequence>
<dbReference type="AlphaFoldDB" id="A0AAV4R8W2"/>